<dbReference type="RefSeq" id="WP_114450984.1">
    <property type="nucleotide sequence ID" value="NZ_QPJC01000001.1"/>
</dbReference>
<comment type="similarity">
    <text evidence="3">Belongs to the metallo-dependent hydrolases superfamily. Allantoinase family.</text>
</comment>
<evidence type="ECO:0000256" key="3">
    <source>
        <dbReference type="ARBA" id="ARBA00010368"/>
    </source>
</evidence>
<dbReference type="InterPro" id="IPR050138">
    <property type="entry name" value="DHOase/Allantoinase_Hydrolase"/>
</dbReference>
<dbReference type="EMBL" id="QPJC01000001">
    <property type="protein sequence ID" value="RCW46703.1"/>
    <property type="molecule type" value="Genomic_DNA"/>
</dbReference>
<dbReference type="InterPro" id="IPR011059">
    <property type="entry name" value="Metal-dep_hydrolase_composite"/>
</dbReference>
<dbReference type="GO" id="GO:0006145">
    <property type="term" value="P:purine nucleobase catabolic process"/>
    <property type="evidence" value="ECO:0007669"/>
    <property type="project" value="TreeGrafter"/>
</dbReference>
<evidence type="ECO:0000256" key="9">
    <source>
        <dbReference type="ARBA" id="ARBA00022833"/>
    </source>
</evidence>
<feature type="domain" description="Amidohydrolase-related" evidence="10">
    <location>
        <begin position="63"/>
        <end position="436"/>
    </location>
</feature>
<evidence type="ECO:0000313" key="12">
    <source>
        <dbReference type="Proteomes" id="UP000253495"/>
    </source>
</evidence>
<comment type="pathway">
    <text evidence="2">Nitrogen metabolism; (S)-allantoin degradation; allantoate from (S)-allantoin: step 1/1.</text>
</comment>
<comment type="cofactor">
    <cofactor evidence="1">
        <name>Zn(2+)</name>
        <dbReference type="ChEBI" id="CHEBI:29105"/>
    </cofactor>
</comment>
<comment type="subunit">
    <text evidence="4">Homotetramer.</text>
</comment>
<name>A0A368W1X7_9ACTN</name>
<proteinExistence type="inferred from homology"/>
<dbReference type="GO" id="GO:0000256">
    <property type="term" value="P:allantoin catabolic process"/>
    <property type="evidence" value="ECO:0007669"/>
    <property type="project" value="InterPro"/>
</dbReference>
<keyword evidence="9" id="KW-0862">Zinc</keyword>
<evidence type="ECO:0000256" key="4">
    <source>
        <dbReference type="ARBA" id="ARBA00011881"/>
    </source>
</evidence>
<evidence type="ECO:0000256" key="8">
    <source>
        <dbReference type="ARBA" id="ARBA00022801"/>
    </source>
</evidence>
<evidence type="ECO:0000256" key="7">
    <source>
        <dbReference type="ARBA" id="ARBA00022723"/>
    </source>
</evidence>
<dbReference type="InterPro" id="IPR006680">
    <property type="entry name" value="Amidohydro-rel"/>
</dbReference>
<dbReference type="PANTHER" id="PTHR43668:SF2">
    <property type="entry name" value="ALLANTOINASE"/>
    <property type="match status" value="1"/>
</dbReference>
<dbReference type="GO" id="GO:0005737">
    <property type="term" value="C:cytoplasm"/>
    <property type="evidence" value="ECO:0007669"/>
    <property type="project" value="TreeGrafter"/>
</dbReference>
<sequence length="459" mass="48997">MVEPVSPTSGVGFDVVFRARRLIGPNGETSGSVGVRDGRIAAIEALDADLDAAREVELADDEVLLPGMVDTHVHVNDPGRAEWEGFPTATRAAAEGGITTIVDMPLNCLPPTIDAGALQVKRKAAQDRVHIDVGFWGGAVHGNLAELRGLHEDGVFGFKCFLLHSGVDEFPPLDATEMEEALRTVAALDAMMIVHAEDSDAVEHAPSAHGEDYGDFLASRPRGAENVAIAQVIEAARRTGARVHILHLSSSDALAMIASARADGVRVTVETCPHYLSFTSEEIPDGGTQFKCCPPIREAANREQLWRGLADGTIDCIVSDHSPCTPDLKRFDTGDFGVAWGGVSSLQLGLSAIWTQARIRGHSLADVARWMSSRPAEFVGMRRKGAIAVGNDADLCVFAPDDAYVVDVGRLHHRNPVSAYHGRALAGVVRGTWLRGHHIAGPGADTSSPYGEFLHRGEV</sequence>
<evidence type="ECO:0000256" key="5">
    <source>
        <dbReference type="ARBA" id="ARBA00012863"/>
    </source>
</evidence>
<organism evidence="11 12">
    <name type="scientific">Halopolyspora algeriensis</name>
    <dbReference type="NCBI Taxonomy" id="1500506"/>
    <lineage>
        <taxon>Bacteria</taxon>
        <taxon>Bacillati</taxon>
        <taxon>Actinomycetota</taxon>
        <taxon>Actinomycetes</taxon>
        <taxon>Actinomycetes incertae sedis</taxon>
        <taxon>Halopolyspora</taxon>
    </lineage>
</organism>
<dbReference type="Gene3D" id="3.20.20.140">
    <property type="entry name" value="Metal-dependent hydrolases"/>
    <property type="match status" value="1"/>
</dbReference>
<keyword evidence="7" id="KW-0479">Metal-binding</keyword>
<dbReference type="GO" id="GO:0004038">
    <property type="term" value="F:allantoinase activity"/>
    <property type="evidence" value="ECO:0007669"/>
    <property type="project" value="UniProtKB-EC"/>
</dbReference>
<evidence type="ECO:0000256" key="2">
    <source>
        <dbReference type="ARBA" id="ARBA00004968"/>
    </source>
</evidence>
<dbReference type="GO" id="GO:0008270">
    <property type="term" value="F:zinc ion binding"/>
    <property type="evidence" value="ECO:0007669"/>
    <property type="project" value="InterPro"/>
</dbReference>
<keyword evidence="12" id="KW-1185">Reference proteome</keyword>
<reference evidence="11 12" key="1">
    <citation type="submission" date="2018-07" db="EMBL/GenBank/DDBJ databases">
        <title>Genomic Encyclopedia of Type Strains, Phase III (KMG-III): the genomes of soil and plant-associated and newly described type strains.</title>
        <authorList>
            <person name="Whitman W."/>
        </authorList>
    </citation>
    <scope>NUCLEOTIDE SEQUENCE [LARGE SCALE GENOMIC DNA]</scope>
    <source>
        <strain evidence="11 12">CECT 8575</strain>
    </source>
</reference>
<dbReference type="EC" id="3.5.2.5" evidence="5"/>
<keyword evidence="8" id="KW-0378">Hydrolase</keyword>
<dbReference type="Proteomes" id="UP000253495">
    <property type="component" value="Unassembled WGS sequence"/>
</dbReference>
<evidence type="ECO:0000256" key="1">
    <source>
        <dbReference type="ARBA" id="ARBA00001947"/>
    </source>
</evidence>
<dbReference type="PANTHER" id="PTHR43668">
    <property type="entry name" value="ALLANTOINASE"/>
    <property type="match status" value="1"/>
</dbReference>
<dbReference type="Pfam" id="PF01979">
    <property type="entry name" value="Amidohydro_1"/>
    <property type="match status" value="1"/>
</dbReference>
<evidence type="ECO:0000256" key="6">
    <source>
        <dbReference type="ARBA" id="ARBA00022631"/>
    </source>
</evidence>
<dbReference type="GO" id="GO:0050897">
    <property type="term" value="F:cobalt ion binding"/>
    <property type="evidence" value="ECO:0007669"/>
    <property type="project" value="InterPro"/>
</dbReference>
<dbReference type="FunFam" id="3.20.20.140:FF:000032">
    <property type="entry name" value="Allantoinase Dal1"/>
    <property type="match status" value="1"/>
</dbReference>
<accession>A0A368W1X7</accession>
<gene>
    <name evidence="11" type="ORF">DFQ14_10139</name>
</gene>
<evidence type="ECO:0000259" key="10">
    <source>
        <dbReference type="Pfam" id="PF01979"/>
    </source>
</evidence>
<keyword evidence="6" id="KW-0659">Purine metabolism</keyword>
<dbReference type="NCBIfam" id="TIGR03178">
    <property type="entry name" value="allantoinase"/>
    <property type="match status" value="1"/>
</dbReference>
<evidence type="ECO:0000313" key="11">
    <source>
        <dbReference type="EMBL" id="RCW46703.1"/>
    </source>
</evidence>
<dbReference type="AlphaFoldDB" id="A0A368W1X7"/>
<dbReference type="OrthoDB" id="9803027at2"/>
<dbReference type="InterPro" id="IPR017593">
    <property type="entry name" value="Allantoinase"/>
</dbReference>
<dbReference type="SUPFAM" id="SSF51338">
    <property type="entry name" value="Composite domain of metallo-dependent hydrolases"/>
    <property type="match status" value="1"/>
</dbReference>
<protein>
    <recommendedName>
        <fullName evidence="5">allantoinase</fullName>
        <ecNumber evidence="5">3.5.2.5</ecNumber>
    </recommendedName>
</protein>
<dbReference type="SUPFAM" id="SSF51556">
    <property type="entry name" value="Metallo-dependent hydrolases"/>
    <property type="match status" value="1"/>
</dbReference>
<comment type="caution">
    <text evidence="11">The sequence shown here is derived from an EMBL/GenBank/DDBJ whole genome shotgun (WGS) entry which is preliminary data.</text>
</comment>
<dbReference type="InterPro" id="IPR032466">
    <property type="entry name" value="Metal_Hydrolase"/>
</dbReference>